<reference evidence="3 6" key="1">
    <citation type="submission" date="2017-11" db="EMBL/GenBank/DDBJ databases">
        <authorList>
            <person name="Founou R.C."/>
            <person name="Founou L."/>
            <person name="Allam M."/>
            <person name="Ismail A."/>
            <person name="Essack S.Y."/>
        </authorList>
    </citation>
    <scope>NUCLEOTIDE SEQUENCE [LARGE SCALE GENOMIC DNA]</scope>
    <source>
        <strain evidence="3 6">G811N2B1</strain>
    </source>
</reference>
<dbReference type="EMBL" id="JAVSOO010000021">
    <property type="protein sequence ID" value="MDT4287077.1"/>
    <property type="molecule type" value="Genomic_DNA"/>
</dbReference>
<accession>A0A2A1K978</accession>
<keyword evidence="8" id="KW-1185">Reference proteome</keyword>
<dbReference type="Proteomes" id="UP000316594">
    <property type="component" value="Unassembled WGS sequence"/>
</dbReference>
<dbReference type="Proteomes" id="UP000053523">
    <property type="component" value="Unassembled WGS sequence"/>
</dbReference>
<evidence type="ECO:0000313" key="1">
    <source>
        <dbReference type="EMBL" id="MDT4287077.1"/>
    </source>
</evidence>
<name>A0A2A1K978_STAHA</name>
<evidence type="ECO:0000313" key="3">
    <source>
        <dbReference type="EMBL" id="PPJ76279.1"/>
    </source>
</evidence>
<dbReference type="Proteomes" id="UP000238153">
    <property type="component" value="Unassembled WGS sequence"/>
</dbReference>
<dbReference type="OMA" id="IHCANHY"/>
<dbReference type="RefSeq" id="WP_011274822.1">
    <property type="nucleotide sequence ID" value="NZ_CABMHO010000025.1"/>
</dbReference>
<reference evidence="2 5" key="2">
    <citation type="submission" date="2017-12" db="EMBL/GenBank/DDBJ databases">
        <title>FDA dAtabase for Regulatory Grade micrObial Sequences (FDA-ARGOS): Supporting development and validation of Infectious Disease Dx tests.</title>
        <authorList>
            <person name="Hoffmann M."/>
            <person name="Allard M."/>
            <person name="Evans P."/>
            <person name="Brown E."/>
            <person name="Tallon L."/>
            <person name="Sadzewicz L."/>
            <person name="Sengamalay N."/>
            <person name="Ott S."/>
            <person name="Godinez A."/>
            <person name="Nagaraj S."/>
            <person name="Vavikolanu K."/>
            <person name="Aluvathingal J."/>
            <person name="Nadendla S."/>
            <person name="Sichtig H."/>
        </authorList>
    </citation>
    <scope>NUCLEOTIDE SEQUENCE [LARGE SCALE GENOMIC DNA]</scope>
    <source>
        <strain evidence="2 5">FDAARGOS_148</strain>
    </source>
</reference>
<reference evidence="4 7" key="3">
    <citation type="submission" date="2019-07" db="EMBL/GenBank/DDBJ databases">
        <title>Genome Sequencing and Assembly of Staphylococcus haemolyticus SDA2.</title>
        <authorList>
            <person name="Emmons C.B."/>
            <person name="Park C."/>
            <person name="Sevigny J.L."/>
            <person name="Andam C."/>
        </authorList>
    </citation>
    <scope>NUCLEOTIDE SEQUENCE [LARGE SCALE GENOMIC DNA]</scope>
    <source>
        <strain evidence="4 7">SDA2</strain>
    </source>
</reference>
<dbReference type="EMBL" id="PGWX01000233">
    <property type="protein sequence ID" value="PPJ76279.1"/>
    <property type="molecule type" value="Genomic_DNA"/>
</dbReference>
<evidence type="ECO:0000313" key="4">
    <source>
        <dbReference type="EMBL" id="TRL78459.1"/>
    </source>
</evidence>
<dbReference type="AlphaFoldDB" id="A0A2A1K978"/>
<evidence type="ECO:0000313" key="5">
    <source>
        <dbReference type="Proteomes" id="UP000053523"/>
    </source>
</evidence>
<dbReference type="KEGG" id="shh:ShL2_00397"/>
<evidence type="ECO:0000313" key="8">
    <source>
        <dbReference type="Proteomes" id="UP001269271"/>
    </source>
</evidence>
<organism evidence="3 6">
    <name type="scientific">Staphylococcus haemolyticus</name>
    <dbReference type="NCBI Taxonomy" id="1283"/>
    <lineage>
        <taxon>Bacteria</taxon>
        <taxon>Bacillati</taxon>
        <taxon>Bacillota</taxon>
        <taxon>Bacilli</taxon>
        <taxon>Bacillales</taxon>
        <taxon>Staphylococcaceae</taxon>
        <taxon>Staphylococcus</taxon>
    </lineage>
</organism>
<evidence type="ECO:0000313" key="6">
    <source>
        <dbReference type="Proteomes" id="UP000238153"/>
    </source>
</evidence>
<dbReference type="EMBL" id="LORN02000015">
    <property type="protein sequence ID" value="PNN20279.1"/>
    <property type="molecule type" value="Genomic_DNA"/>
</dbReference>
<evidence type="ECO:0000313" key="2">
    <source>
        <dbReference type="EMBL" id="PNN20279.1"/>
    </source>
</evidence>
<protein>
    <submittedName>
        <fullName evidence="3">Uncharacterized protein</fullName>
    </submittedName>
</protein>
<proteinExistence type="predicted"/>
<evidence type="ECO:0000313" key="7">
    <source>
        <dbReference type="Proteomes" id="UP000316594"/>
    </source>
</evidence>
<dbReference type="EMBL" id="VJMP01000002">
    <property type="protein sequence ID" value="TRL78459.1"/>
    <property type="molecule type" value="Genomic_DNA"/>
</dbReference>
<gene>
    <name evidence="2" type="ORF">AL503_005585</name>
    <name evidence="3" type="ORF">CV019_03765</name>
    <name evidence="4" type="ORF">FNL11_02450</name>
    <name evidence="1" type="ORF">RO950_08590</name>
</gene>
<dbReference type="STRING" id="1283.ShL2_00397"/>
<comment type="caution">
    <text evidence="3">The sequence shown here is derived from an EMBL/GenBank/DDBJ whole genome shotgun (WGS) entry which is preliminary data.</text>
</comment>
<dbReference type="Proteomes" id="UP001269271">
    <property type="component" value="Unassembled WGS sequence"/>
</dbReference>
<sequence length="68" mass="7920">MRGLLKGIIALLIILGVVKTFQDHDVMNEANYYYNQAKNGELVQNISNFDFNNYKDLNLENFKPSDFF</sequence>
<reference evidence="1 8" key="4">
    <citation type="submission" date="2023-08" db="EMBL/GenBank/DDBJ databases">
        <title>Genomic surveillance of Staphylococcus haemolyticus neonatal outbreak in southern France.</title>
        <authorList>
            <person name="Magnan C."/>
            <person name="Morsli M."/>
            <person name="Thiery B."/>
            <person name="Salipante F."/>
            <person name="Attar J."/>
            <person name="Massimo D.M."/>
            <person name="Ory J."/>
            <person name="Pantel A."/>
            <person name="Lavigne J.-P."/>
        </authorList>
    </citation>
    <scope>NUCLEOTIDE SEQUENCE [LARGE SCALE GENOMIC DNA]</scope>
    <source>
        <strain evidence="1 8">NSH026</strain>
    </source>
</reference>